<name>A0ABR2Z073_9CHLO</name>
<proteinExistence type="predicted"/>
<organism evidence="1 2">
    <name type="scientific">Coccomyxa subellipsoidea</name>
    <dbReference type="NCBI Taxonomy" id="248742"/>
    <lineage>
        <taxon>Eukaryota</taxon>
        <taxon>Viridiplantae</taxon>
        <taxon>Chlorophyta</taxon>
        <taxon>core chlorophytes</taxon>
        <taxon>Trebouxiophyceae</taxon>
        <taxon>Trebouxiophyceae incertae sedis</taxon>
        <taxon>Coccomyxaceae</taxon>
        <taxon>Coccomyxa</taxon>
    </lineage>
</organism>
<dbReference type="Proteomes" id="UP001491310">
    <property type="component" value="Unassembled WGS sequence"/>
</dbReference>
<keyword evidence="2" id="KW-1185">Reference proteome</keyword>
<evidence type="ECO:0000313" key="1">
    <source>
        <dbReference type="EMBL" id="KAK9917322.1"/>
    </source>
</evidence>
<reference evidence="1 2" key="1">
    <citation type="journal article" date="2024" name="Nat. Commun.">
        <title>Phylogenomics reveals the evolutionary origins of lichenization in chlorophyte algae.</title>
        <authorList>
            <person name="Puginier C."/>
            <person name="Libourel C."/>
            <person name="Otte J."/>
            <person name="Skaloud P."/>
            <person name="Haon M."/>
            <person name="Grisel S."/>
            <person name="Petersen M."/>
            <person name="Berrin J.G."/>
            <person name="Delaux P.M."/>
            <person name="Dal Grande F."/>
            <person name="Keller J."/>
        </authorList>
    </citation>
    <scope>NUCLEOTIDE SEQUENCE [LARGE SCALE GENOMIC DNA]</scope>
    <source>
        <strain evidence="1 2">SAG 216-7</strain>
    </source>
</reference>
<accession>A0ABR2Z073</accession>
<gene>
    <name evidence="1" type="ORF">WJX75_003122</name>
</gene>
<dbReference type="Gene3D" id="3.40.50.1820">
    <property type="entry name" value="alpha/beta hydrolase"/>
    <property type="match status" value="1"/>
</dbReference>
<comment type="caution">
    <text evidence="1">The sequence shown here is derived from an EMBL/GenBank/DDBJ whole genome shotgun (WGS) entry which is preliminary data.</text>
</comment>
<dbReference type="EMBL" id="JALJOT010000002">
    <property type="protein sequence ID" value="KAK9917322.1"/>
    <property type="molecule type" value="Genomic_DNA"/>
</dbReference>
<protein>
    <submittedName>
        <fullName evidence="1">Uncharacterized protein</fullName>
    </submittedName>
</protein>
<evidence type="ECO:0000313" key="2">
    <source>
        <dbReference type="Proteomes" id="UP001491310"/>
    </source>
</evidence>
<sequence length="236" mass="25745">MKLEWINPNTSSVYDYSMEADNAYYLTATSGFYPGEFGFFSSGTETTNWIGYIAVSKPLGKEEKRDIVVVFRGTQAKTDEDKLCFLTELSPGSDDPQYTSQRLRVELSKNLPIKRGFLARSVNVLATSEFTVSACVHGEGQLRSICIRVSSVQSTVACQDESINETLFLSSSSLEVRAACGSTEHLELQMALDERNPGCELRILRHDIAPFDIPAGDGVTCSKVVSLVAAVEGGSS</sequence>
<dbReference type="InterPro" id="IPR029058">
    <property type="entry name" value="AB_hydrolase_fold"/>
</dbReference>